<dbReference type="GO" id="GO:0003676">
    <property type="term" value="F:nucleic acid binding"/>
    <property type="evidence" value="ECO:0007669"/>
    <property type="project" value="InterPro"/>
</dbReference>
<dbReference type="EC" id="2.7.7.7" evidence="3"/>
<dbReference type="Gene3D" id="1.10.10.1600">
    <property type="entry name" value="Bacterial DNA polymerase III alpha subunit, thumb domain"/>
    <property type="match status" value="1"/>
</dbReference>
<keyword evidence="5 12" id="KW-0808">Transferase</keyword>
<proteinExistence type="inferred from homology"/>
<evidence type="ECO:0000256" key="3">
    <source>
        <dbReference type="ARBA" id="ARBA00012417"/>
    </source>
</evidence>
<dbReference type="InterPro" id="IPR016195">
    <property type="entry name" value="Pol/histidinol_Pase-like"/>
</dbReference>
<evidence type="ECO:0000256" key="9">
    <source>
        <dbReference type="ARBA" id="ARBA00025611"/>
    </source>
</evidence>
<dbReference type="InterPro" id="IPR041931">
    <property type="entry name" value="DNA_pol3_alpha_thumb_dom"/>
</dbReference>
<dbReference type="InterPro" id="IPR040982">
    <property type="entry name" value="DNA_pol3_finger"/>
</dbReference>
<comment type="function">
    <text evidence="9">DNA polymerase III is a complex, multichain enzyme responsible for most of the replicative synthesis in bacteria. This DNA polymerase also exhibits 3' to 5' exonuclease activity. The alpha chain is the DNA polymerase.</text>
</comment>
<feature type="domain" description="Polymerase/histidinol phosphatase N-terminal" evidence="11">
    <location>
        <begin position="4"/>
        <end position="71"/>
    </location>
</feature>
<dbReference type="SMART" id="SM00481">
    <property type="entry name" value="POLIIIAc"/>
    <property type="match status" value="1"/>
</dbReference>
<dbReference type="CDD" id="cd04485">
    <property type="entry name" value="DnaE_OBF"/>
    <property type="match status" value="1"/>
</dbReference>
<evidence type="ECO:0000256" key="2">
    <source>
        <dbReference type="ARBA" id="ARBA00009496"/>
    </source>
</evidence>
<dbReference type="InterPro" id="IPR004365">
    <property type="entry name" value="NA-bd_OB_tRNA"/>
</dbReference>
<protein>
    <recommendedName>
        <fullName evidence="4">DNA polymerase III subunit alpha</fullName>
        <ecNumber evidence="3">2.7.7.7</ecNumber>
    </recommendedName>
</protein>
<dbReference type="PANTHER" id="PTHR32294:SF0">
    <property type="entry name" value="DNA POLYMERASE III SUBUNIT ALPHA"/>
    <property type="match status" value="1"/>
</dbReference>
<dbReference type="InterPro" id="IPR004013">
    <property type="entry name" value="PHP_dom"/>
</dbReference>
<dbReference type="AlphaFoldDB" id="A0A7G9B7J4"/>
<comment type="similarity">
    <text evidence="2">Belongs to the DNA polymerase type-C family. DnaE subfamily.</text>
</comment>
<dbReference type="Pfam" id="PF01336">
    <property type="entry name" value="tRNA_anti-codon"/>
    <property type="match status" value="1"/>
</dbReference>
<evidence type="ECO:0000256" key="1">
    <source>
        <dbReference type="ARBA" id="ARBA00004496"/>
    </source>
</evidence>
<keyword evidence="7" id="KW-0235">DNA replication</keyword>
<dbReference type="EMBL" id="CP060490">
    <property type="protein sequence ID" value="QNL45525.1"/>
    <property type="molecule type" value="Genomic_DNA"/>
</dbReference>
<keyword evidence="6 12" id="KW-0548">Nucleotidyltransferase</keyword>
<dbReference type="Pfam" id="PF07733">
    <property type="entry name" value="DNA_pol3_alpha"/>
    <property type="match status" value="1"/>
</dbReference>
<evidence type="ECO:0000313" key="12">
    <source>
        <dbReference type="EMBL" id="QNL45525.1"/>
    </source>
</evidence>
<keyword evidence="8" id="KW-0239">DNA-directed DNA polymerase</keyword>
<dbReference type="GO" id="GO:0003887">
    <property type="term" value="F:DNA-directed DNA polymerase activity"/>
    <property type="evidence" value="ECO:0007669"/>
    <property type="project" value="UniProtKB-KW"/>
</dbReference>
<dbReference type="GO" id="GO:0008408">
    <property type="term" value="F:3'-5' exonuclease activity"/>
    <property type="evidence" value="ECO:0007669"/>
    <property type="project" value="InterPro"/>
</dbReference>
<evidence type="ECO:0000256" key="7">
    <source>
        <dbReference type="ARBA" id="ARBA00022705"/>
    </source>
</evidence>
<sequence>MAFTHLHVHTEFSLLDGACRIRDLPKLVRELGQEACAITDHGVMYGVVDFYRACKAEGVKPIIGCEVYVTPEGRTRLQKQHEYDAESRHLVLLCKDETGYRNLSYMVSMAFVEGFYVRPRIDLELLREHHEGLIALSACLAGEIPRRLKNGDYEGAKRYAQEMSELFGEDNFYLEMQDHGIADQKLVNQGILRIHQETGLPIVATNDAHYLRKSDAASHDVLLCIQTGKTVEDANRMRYEPQNFYLRSEAEMAELFPREAIENTEKIARRCNVEFTFGKYHLPEFQLPEGYDSFSYMKKLCDEGYRRRYGDDNSHRPQLEYEQDMIEKMGFTDYFLIVSDFVRFAREAGIPVGPGRGSAAGSMVSYCLHITDIDPIQYGLYFERFLNPERVSMPDIDMDFGDTRRGEVVDYVRQKYGDDHVAQIVTFGTMAARGAIRDVGRVLNMPYAEVDVVAKQVPATLHITLDEALRLSKPLSDLYESDEKIHRLIDIARSIEGMPRHASTHAAGVVITKMPVYEYVPLAKNDDAVVCQYVMTTLEELGLLKMDFLGLRNLTVLDDAVKMLQLHQPGFRLEDIPEDDAETFEMLSRGQTSGVFQMESTGMTGVCVGLKPQNIEDITAIIALYRPGPMDSIPRFIASKQNPQMIRYRHPSLEPILSITYGCIVYQEQVIEIFRRLGGYSLGQADMVRRAISKKKAEQIKREKEAFIHGDAERGISGCVNNGIPEETAEAIYQEIYDFANYAFNKAHAVAYAVVAYQTAYFKCHYTKEYMAALLTSVLDNSDKVSEYIAECRDCGIKLLPPDINRSCDRFTVEEEGIRFGLVAIKNIGRGFIQSVMEERERGRFTSFQDFCERMTGSDMNKRAVENLIRSGAFSSLGARRSQLMAVYERVLDAIASSRRQNLEGQLDFFGSASEPSGAGHIQLPDVPEYTASELMSMEKDSTGLYLSGHPMDDYRDLARKSGAVSIASILEDFAQETGPARFADDQRVTIAGVVTSSKTKTTKNNSLMAYVMVEDDTASMELLCFSRVLEACGSYLKENQVVIVKGRLSVRDEKSPQIMADSIQPLREGLPEEAPAGRTDGKVLDGQVLYLRFPGAQSPEFEHMKLVFQMFPGTTPVKMRMADTGKLFGTNCLLHRALLEELRETIGGENIVIK</sequence>
<dbReference type="Pfam" id="PF02811">
    <property type="entry name" value="PHP"/>
    <property type="match status" value="1"/>
</dbReference>
<evidence type="ECO:0000256" key="6">
    <source>
        <dbReference type="ARBA" id="ARBA00022695"/>
    </source>
</evidence>
<dbReference type="SUPFAM" id="SSF89550">
    <property type="entry name" value="PHP domain-like"/>
    <property type="match status" value="1"/>
</dbReference>
<evidence type="ECO:0000259" key="11">
    <source>
        <dbReference type="SMART" id="SM00481"/>
    </source>
</evidence>
<evidence type="ECO:0000256" key="4">
    <source>
        <dbReference type="ARBA" id="ARBA00019114"/>
    </source>
</evidence>
<comment type="catalytic activity">
    <reaction evidence="10">
        <text>DNA(n) + a 2'-deoxyribonucleoside 5'-triphosphate = DNA(n+1) + diphosphate</text>
        <dbReference type="Rhea" id="RHEA:22508"/>
        <dbReference type="Rhea" id="RHEA-COMP:17339"/>
        <dbReference type="Rhea" id="RHEA-COMP:17340"/>
        <dbReference type="ChEBI" id="CHEBI:33019"/>
        <dbReference type="ChEBI" id="CHEBI:61560"/>
        <dbReference type="ChEBI" id="CHEBI:173112"/>
        <dbReference type="EC" id="2.7.7.7"/>
    </reaction>
</comment>
<evidence type="ECO:0000313" key="13">
    <source>
        <dbReference type="Proteomes" id="UP000515960"/>
    </source>
</evidence>
<reference evidence="12 13" key="1">
    <citation type="submission" date="2020-08" db="EMBL/GenBank/DDBJ databases">
        <authorList>
            <person name="Liu C."/>
            <person name="Sun Q."/>
        </authorList>
    </citation>
    <scope>NUCLEOTIDE SEQUENCE [LARGE SCALE GENOMIC DNA]</scope>
    <source>
        <strain evidence="12 13">NSJ-62</strain>
    </source>
</reference>
<dbReference type="Pfam" id="PF17657">
    <property type="entry name" value="DNA_pol3_finger"/>
    <property type="match status" value="1"/>
</dbReference>
<organism evidence="12 13">
    <name type="scientific">Oscillibacter hominis</name>
    <dbReference type="NCBI Taxonomy" id="2763056"/>
    <lineage>
        <taxon>Bacteria</taxon>
        <taxon>Bacillati</taxon>
        <taxon>Bacillota</taxon>
        <taxon>Clostridia</taxon>
        <taxon>Eubacteriales</taxon>
        <taxon>Oscillospiraceae</taxon>
        <taxon>Oscillibacter</taxon>
    </lineage>
</organism>
<dbReference type="NCBIfam" id="NF005298">
    <property type="entry name" value="PRK06826.1"/>
    <property type="match status" value="1"/>
</dbReference>
<dbReference type="InterPro" id="IPR011708">
    <property type="entry name" value="DNA_pol3_alpha_NTPase_dom"/>
</dbReference>
<dbReference type="NCBIfam" id="TIGR00594">
    <property type="entry name" value="polc"/>
    <property type="match status" value="1"/>
</dbReference>
<name>A0A7G9B7J4_9FIRM</name>
<dbReference type="InterPro" id="IPR004805">
    <property type="entry name" value="DnaE2/DnaE/PolC"/>
</dbReference>
<dbReference type="GO" id="GO:0006260">
    <property type="term" value="P:DNA replication"/>
    <property type="evidence" value="ECO:0007669"/>
    <property type="project" value="UniProtKB-KW"/>
</dbReference>
<dbReference type="PANTHER" id="PTHR32294">
    <property type="entry name" value="DNA POLYMERASE III SUBUNIT ALPHA"/>
    <property type="match status" value="1"/>
</dbReference>
<dbReference type="Gene3D" id="3.20.20.140">
    <property type="entry name" value="Metal-dependent hydrolases"/>
    <property type="match status" value="1"/>
</dbReference>
<gene>
    <name evidence="12" type="ORF">H8790_05855</name>
</gene>
<dbReference type="Pfam" id="PF14579">
    <property type="entry name" value="HHH_6"/>
    <property type="match status" value="1"/>
</dbReference>
<keyword evidence="13" id="KW-1185">Reference proteome</keyword>
<dbReference type="Proteomes" id="UP000515960">
    <property type="component" value="Chromosome"/>
</dbReference>
<dbReference type="Gene3D" id="1.10.150.870">
    <property type="match status" value="1"/>
</dbReference>
<evidence type="ECO:0000256" key="8">
    <source>
        <dbReference type="ARBA" id="ARBA00022932"/>
    </source>
</evidence>
<dbReference type="Gene3D" id="2.40.50.140">
    <property type="entry name" value="Nucleic acid-binding proteins"/>
    <property type="match status" value="1"/>
</dbReference>
<dbReference type="NCBIfam" id="NF004226">
    <property type="entry name" value="PRK05673.1"/>
    <property type="match status" value="1"/>
</dbReference>
<dbReference type="SUPFAM" id="SSF160975">
    <property type="entry name" value="AF1531-like"/>
    <property type="match status" value="1"/>
</dbReference>
<dbReference type="CDD" id="cd12113">
    <property type="entry name" value="PHP_PolIIIA_DnaE3"/>
    <property type="match status" value="1"/>
</dbReference>
<evidence type="ECO:0000256" key="5">
    <source>
        <dbReference type="ARBA" id="ARBA00022679"/>
    </source>
</evidence>
<dbReference type="InterPro" id="IPR012340">
    <property type="entry name" value="NA-bd_OB-fold"/>
</dbReference>
<dbReference type="GO" id="GO:0005737">
    <property type="term" value="C:cytoplasm"/>
    <property type="evidence" value="ECO:0007669"/>
    <property type="project" value="UniProtKB-SubCell"/>
</dbReference>
<comment type="subcellular location">
    <subcellularLocation>
        <location evidence="1">Cytoplasm</location>
    </subcellularLocation>
</comment>
<evidence type="ECO:0000256" key="10">
    <source>
        <dbReference type="ARBA" id="ARBA00049244"/>
    </source>
</evidence>
<accession>A0A7G9B7J4</accession>
<dbReference type="RefSeq" id="WP_187333953.1">
    <property type="nucleotide sequence ID" value="NZ_CP060490.1"/>
</dbReference>
<dbReference type="InterPro" id="IPR029460">
    <property type="entry name" value="DNAPol_HHH"/>
</dbReference>
<dbReference type="InterPro" id="IPR003141">
    <property type="entry name" value="Pol/His_phosphatase_N"/>
</dbReference>
<dbReference type="KEGG" id="ohi:H8790_05855"/>